<proteinExistence type="predicted"/>
<name>A0AAE3UFH9_9BACT</name>
<reference evidence="3" key="1">
    <citation type="submission" date="2023-05" db="EMBL/GenBank/DDBJ databases">
        <authorList>
            <person name="Zhang X."/>
        </authorList>
    </citation>
    <scope>NUCLEOTIDE SEQUENCE</scope>
    <source>
        <strain evidence="3">BD1B2-1</strain>
    </source>
</reference>
<dbReference type="Gene3D" id="1.10.390.10">
    <property type="entry name" value="Neutral Protease Domain 2"/>
    <property type="match status" value="1"/>
</dbReference>
<dbReference type="EMBL" id="JASJOU010000009">
    <property type="protein sequence ID" value="MDJ1503878.1"/>
    <property type="molecule type" value="Genomic_DNA"/>
</dbReference>
<dbReference type="Pfam" id="PF05299">
    <property type="entry name" value="Peptidase_M61"/>
    <property type="match status" value="1"/>
</dbReference>
<dbReference type="AlphaFoldDB" id="A0AAE3UFH9"/>
<comment type="caution">
    <text evidence="3">The sequence shown here is derived from an EMBL/GenBank/DDBJ whole genome shotgun (WGS) entry which is preliminary data.</text>
</comment>
<dbReference type="RefSeq" id="WP_314514574.1">
    <property type="nucleotide sequence ID" value="NZ_JASJOU010000009.1"/>
</dbReference>
<feature type="domain" description="Peptidase M61 N-terminal" evidence="2">
    <location>
        <begin position="2"/>
        <end position="165"/>
    </location>
</feature>
<dbReference type="Gene3D" id="2.60.40.3650">
    <property type="match status" value="1"/>
</dbReference>
<evidence type="ECO:0000313" key="3">
    <source>
        <dbReference type="EMBL" id="MDJ1503878.1"/>
    </source>
</evidence>
<dbReference type="InterPro" id="IPR007963">
    <property type="entry name" value="Peptidase_M61_catalytic"/>
</dbReference>
<dbReference type="InterPro" id="IPR027268">
    <property type="entry name" value="Peptidase_M4/M1_CTD_sf"/>
</dbReference>
<dbReference type="PIRSF" id="PIRSF016493">
    <property type="entry name" value="Glycyl_aminpptds"/>
    <property type="match status" value="1"/>
</dbReference>
<feature type="domain" description="Peptidase M61 catalytic" evidence="1">
    <location>
        <begin position="258"/>
        <end position="371"/>
    </location>
</feature>
<accession>A0AAE3UFH9</accession>
<evidence type="ECO:0000313" key="4">
    <source>
        <dbReference type="Proteomes" id="UP001232063"/>
    </source>
</evidence>
<dbReference type="InterPro" id="IPR024191">
    <property type="entry name" value="Peptidase_M61"/>
</dbReference>
<dbReference type="SUPFAM" id="SSF55486">
    <property type="entry name" value="Metalloproteases ('zincins'), catalytic domain"/>
    <property type="match status" value="1"/>
</dbReference>
<dbReference type="Proteomes" id="UP001232063">
    <property type="component" value="Unassembled WGS sequence"/>
</dbReference>
<evidence type="ECO:0000259" key="2">
    <source>
        <dbReference type="Pfam" id="PF17899"/>
    </source>
</evidence>
<dbReference type="InterPro" id="IPR040756">
    <property type="entry name" value="Peptidase_M61_N"/>
</dbReference>
<organism evidence="3 4">
    <name type="scientific">Xanthocytophaga agilis</name>
    <dbReference type="NCBI Taxonomy" id="3048010"/>
    <lineage>
        <taxon>Bacteria</taxon>
        <taxon>Pseudomonadati</taxon>
        <taxon>Bacteroidota</taxon>
        <taxon>Cytophagia</taxon>
        <taxon>Cytophagales</taxon>
        <taxon>Rhodocytophagaceae</taxon>
        <taxon>Xanthocytophaga</taxon>
    </lineage>
</organism>
<dbReference type="Pfam" id="PF17899">
    <property type="entry name" value="Peptidase_M61_N"/>
    <property type="match status" value="1"/>
</dbReference>
<evidence type="ECO:0000259" key="1">
    <source>
        <dbReference type="Pfam" id="PF05299"/>
    </source>
</evidence>
<sequence>MHYTIDCLNASEHILNITLHIEQIDTPVVDLQLPAWRPGRYELSNYAKNILSVRSYTTNQEPLFIEKITRERWRIHMNGHTEATVNYEYYAQQMDAGNSWLDENLVYINFINCLFYVTERMDEPCQVKLIFNNSYTIGCGLKAIEPHSLYAKDYYELADSPMMASASLQHYTYHVDKIPFHIWVQGGEGMLNWEKALEDFRQFTEVQINTMGEFPQRDYHFLLFLLPYQHYHGVEHRNSTVMTLGPAEQIGHSLYEELMGLASHELFHAWNICTIRPKELLPYDLTQENYFPTGYVAEGVTTYYGDLFLARSGFFDPSRYYAEITRTFNRHFMQSNAARLSLIESSFDLWVDGYSAGVPNRKVSIYHKGALAAFILDMEIRRSTNDQKSLDTVMQLLWQRFGKTGIGYTHDDYIAIAEEVTGHSLTDYFAACITGTEPLQNYLANVLAYIGCVLQIFPLVDKSGCVEILITPVQENESREKWLQNTPAISLY</sequence>
<protein>
    <submittedName>
        <fullName evidence="3">M61 family peptidase</fullName>
    </submittedName>
</protein>
<keyword evidence="4" id="KW-1185">Reference proteome</keyword>
<gene>
    <name evidence="3" type="ORF">QNI22_24660</name>
</gene>